<dbReference type="InterPro" id="IPR001753">
    <property type="entry name" value="Enoyl-CoA_hydra/iso"/>
</dbReference>
<evidence type="ECO:0000259" key="14">
    <source>
        <dbReference type="Pfam" id="PF00725"/>
    </source>
</evidence>
<dbReference type="InterPro" id="IPR006108">
    <property type="entry name" value="3HC_DH_C"/>
</dbReference>
<dbReference type="SUPFAM" id="SSF51735">
    <property type="entry name" value="NAD(P)-binding Rossmann-fold domains"/>
    <property type="match status" value="1"/>
</dbReference>
<comment type="catalytic activity">
    <reaction evidence="12">
        <text>a (3S)-3-hydroxyacyl-CoA + NAD(+) = a 3-oxoacyl-CoA + NADH + H(+)</text>
        <dbReference type="Rhea" id="RHEA:22432"/>
        <dbReference type="ChEBI" id="CHEBI:15378"/>
        <dbReference type="ChEBI" id="CHEBI:57318"/>
        <dbReference type="ChEBI" id="CHEBI:57540"/>
        <dbReference type="ChEBI" id="CHEBI:57945"/>
        <dbReference type="ChEBI" id="CHEBI:90726"/>
        <dbReference type="EC" id="1.1.1.35"/>
    </reaction>
</comment>
<evidence type="ECO:0000256" key="6">
    <source>
        <dbReference type="ARBA" id="ARBA00022963"/>
    </source>
</evidence>
<dbReference type="Gene3D" id="1.10.1040.50">
    <property type="match status" value="1"/>
</dbReference>
<dbReference type="CDD" id="cd06558">
    <property type="entry name" value="crotonase-like"/>
    <property type="match status" value="1"/>
</dbReference>
<dbReference type="InterPro" id="IPR006180">
    <property type="entry name" value="3-OHacyl-CoA_DH_CS"/>
</dbReference>
<dbReference type="Proteomes" id="UP001202831">
    <property type="component" value="Unassembled WGS sequence"/>
</dbReference>
<keyword evidence="7" id="KW-0560">Oxidoreductase</keyword>
<dbReference type="NCBIfam" id="NF008727">
    <property type="entry name" value="PRK11730.1"/>
    <property type="match status" value="1"/>
</dbReference>
<evidence type="ECO:0000259" key="15">
    <source>
        <dbReference type="Pfam" id="PF02737"/>
    </source>
</evidence>
<keyword evidence="9" id="KW-0443">Lipid metabolism</keyword>
<keyword evidence="10" id="KW-0456">Lyase</keyword>
<keyword evidence="6" id="KW-0442">Lipid degradation</keyword>
<organism evidence="16 17">
    <name type="scientific">Shewanella corallii</name>
    <dbReference type="NCBI Taxonomy" id="560080"/>
    <lineage>
        <taxon>Bacteria</taxon>
        <taxon>Pseudomonadati</taxon>
        <taxon>Pseudomonadota</taxon>
        <taxon>Gammaproteobacteria</taxon>
        <taxon>Alteromonadales</taxon>
        <taxon>Shewanellaceae</taxon>
        <taxon>Shewanella</taxon>
    </lineage>
</organism>
<evidence type="ECO:0000256" key="12">
    <source>
        <dbReference type="ARBA" id="ARBA00049556"/>
    </source>
</evidence>
<evidence type="ECO:0000256" key="13">
    <source>
        <dbReference type="RuleBase" id="RU003707"/>
    </source>
</evidence>
<evidence type="ECO:0000256" key="8">
    <source>
        <dbReference type="ARBA" id="ARBA00023027"/>
    </source>
</evidence>
<evidence type="ECO:0000313" key="16">
    <source>
        <dbReference type="EMBL" id="MCL2915521.1"/>
    </source>
</evidence>
<dbReference type="PANTHER" id="PTHR43612">
    <property type="entry name" value="TRIFUNCTIONAL ENZYME SUBUNIT ALPHA"/>
    <property type="match status" value="1"/>
</dbReference>
<comment type="caution">
    <text evidence="16">The sequence shown here is derived from an EMBL/GenBank/DDBJ whole genome shotgun (WGS) entry which is preliminary data.</text>
</comment>
<evidence type="ECO:0000256" key="11">
    <source>
        <dbReference type="ARBA" id="ARBA00023268"/>
    </source>
</evidence>
<keyword evidence="17" id="KW-1185">Reference proteome</keyword>
<dbReference type="Gene3D" id="3.90.226.10">
    <property type="entry name" value="2-enoyl-CoA Hydratase, Chain A, domain 1"/>
    <property type="match status" value="1"/>
</dbReference>
<comment type="similarity">
    <text evidence="3">In the N-terminal section; belongs to the enoyl-CoA hydratase/isomerase family.</text>
</comment>
<feature type="domain" description="3-hydroxyacyl-CoA dehydrogenase NAD binding" evidence="15">
    <location>
        <begin position="320"/>
        <end position="497"/>
    </location>
</feature>
<sequence>MIYKGNKICAQAVQAEGLELVVELVFNATDNNNLLDTEALHELAEILDQLEGMDKLSAVLLTSGKEHFILGADINEFPKLLSGSKKSVNAWIGNYASLFERLESLPVPTLAAINGMALGGGLETALACDFRFAAKSASVGLPESSLGIMPGFGGTVRLPRLIGADNAINIMVSAQQLTADEALRLGVVDAVVADGELYQAALTFLHRHLSESPLDRGSRELKLSPLRLSVTERAMLFEYQRAKFRRQAATNPAVNAIINSVERGAEFGRQGAANVECQVFSQLAMTSSARAQIGAFLADKKIKRTAKALAEPANKLTRSAVLGAGIMGAGIAYVSAIKGIEVIIKDILPASLESGSDKIKEWLEKDVKRGKRSAGQALTLWNNVSFTTYYDELKDCDIVTEAVVENIEIKARVLTELEQVVNKDTLIASNTSTIAINQLAGYLKHPHRFCGMHYFNPVPQMALVEIIRGKQTSEQTIIDALAFARAQGKVPIVVNDCPGFYINRVLFPYLAAFSLLLLEGVDFTRIDRVMEQEFGWPMGPAWLADVIGIDTLDHCTDVMAEGFPERMPKIKDDPISLLYQAGRLGVKRDKGFYQYSIDKRGKSAKQALELPIDPVDYNREIEDADIIYRLMIPMVNEVLRCLDEGIVGSAEEADMGLVYALGFPRFRGGPLRYLDATGLDEFIEAADRYRGLGEIYQVPESLRLRAAASQTIYA</sequence>
<evidence type="ECO:0000313" key="17">
    <source>
        <dbReference type="Proteomes" id="UP001202831"/>
    </source>
</evidence>
<dbReference type="SUPFAM" id="SSF48179">
    <property type="entry name" value="6-phosphogluconate dehydrogenase C-terminal domain-like"/>
    <property type="match status" value="2"/>
</dbReference>
<evidence type="ECO:0000256" key="9">
    <source>
        <dbReference type="ARBA" id="ARBA00023098"/>
    </source>
</evidence>
<dbReference type="PANTHER" id="PTHR43612:SF3">
    <property type="entry name" value="TRIFUNCTIONAL ENZYME SUBUNIT ALPHA, MITOCHONDRIAL"/>
    <property type="match status" value="1"/>
</dbReference>
<dbReference type="Gene3D" id="3.40.50.720">
    <property type="entry name" value="NAD(P)-binding Rossmann-like Domain"/>
    <property type="match status" value="1"/>
</dbReference>
<dbReference type="SUPFAM" id="SSF52096">
    <property type="entry name" value="ClpP/crotonase"/>
    <property type="match status" value="1"/>
</dbReference>
<dbReference type="InterPro" id="IPR008927">
    <property type="entry name" value="6-PGluconate_DH-like_C_sf"/>
</dbReference>
<dbReference type="Pfam" id="PF00725">
    <property type="entry name" value="3HCDH"/>
    <property type="match status" value="1"/>
</dbReference>
<comment type="similarity">
    <text evidence="2">In the central section; belongs to the 3-hydroxyacyl-CoA dehydrogenase family.</text>
</comment>
<dbReference type="InterPro" id="IPR029045">
    <property type="entry name" value="ClpP/crotonase-like_dom_sf"/>
</dbReference>
<evidence type="ECO:0000256" key="10">
    <source>
        <dbReference type="ARBA" id="ARBA00023239"/>
    </source>
</evidence>
<reference evidence="16 17" key="1">
    <citation type="submission" date="2022-01" db="EMBL/GenBank/DDBJ databases">
        <title>Whole genome-based taxonomy of the Shewanellaceae.</title>
        <authorList>
            <person name="Martin-Rodriguez A.J."/>
        </authorList>
    </citation>
    <scope>NUCLEOTIDE SEQUENCE [LARGE SCALE GENOMIC DNA]</scope>
    <source>
        <strain evidence="16 17">DSM 21332</strain>
    </source>
</reference>
<keyword evidence="11" id="KW-0511">Multifunctional enzyme</keyword>
<name>A0ABT0NAN5_9GAMM</name>
<protein>
    <recommendedName>
        <fullName evidence="4">enoyl-CoA hydratase</fullName>
        <ecNumber evidence="4">4.2.1.17</ecNumber>
    </recommendedName>
</protein>
<keyword evidence="8" id="KW-0520">NAD</keyword>
<evidence type="ECO:0000256" key="2">
    <source>
        <dbReference type="ARBA" id="ARBA00007005"/>
    </source>
</evidence>
<comment type="similarity">
    <text evidence="13">Belongs to the enoyl-CoA hydratase/isomerase family.</text>
</comment>
<dbReference type="RefSeq" id="WP_249250110.1">
    <property type="nucleotide sequence ID" value="NZ_JAKIKT010000007.1"/>
</dbReference>
<dbReference type="EC" id="4.2.1.17" evidence="4"/>
<dbReference type="InterPro" id="IPR036291">
    <property type="entry name" value="NAD(P)-bd_dom_sf"/>
</dbReference>
<comment type="pathway">
    <text evidence="1">Lipid metabolism; fatty acid beta-oxidation.</text>
</comment>
<gene>
    <name evidence="16" type="primary">fadB</name>
    <name evidence="16" type="ORF">L2725_17340</name>
</gene>
<dbReference type="Pfam" id="PF00378">
    <property type="entry name" value="ECH_1"/>
    <property type="match status" value="1"/>
</dbReference>
<evidence type="ECO:0000256" key="7">
    <source>
        <dbReference type="ARBA" id="ARBA00023002"/>
    </source>
</evidence>
<evidence type="ECO:0000256" key="4">
    <source>
        <dbReference type="ARBA" id="ARBA00012076"/>
    </source>
</evidence>
<evidence type="ECO:0000256" key="5">
    <source>
        <dbReference type="ARBA" id="ARBA00022832"/>
    </source>
</evidence>
<evidence type="ECO:0000256" key="1">
    <source>
        <dbReference type="ARBA" id="ARBA00005005"/>
    </source>
</evidence>
<dbReference type="InterPro" id="IPR006176">
    <property type="entry name" value="3-OHacyl-CoA_DH_NAD-bd"/>
</dbReference>
<keyword evidence="5" id="KW-0276">Fatty acid metabolism</keyword>
<dbReference type="InterPro" id="IPR018376">
    <property type="entry name" value="Enoyl-CoA_hyd/isom_CS"/>
</dbReference>
<dbReference type="InterPro" id="IPR050136">
    <property type="entry name" value="FA_oxidation_alpha_subunit"/>
</dbReference>
<proteinExistence type="inferred from homology"/>
<accession>A0ABT0NAN5</accession>
<dbReference type="PROSITE" id="PS00166">
    <property type="entry name" value="ENOYL_COA_HYDRATASE"/>
    <property type="match status" value="1"/>
</dbReference>
<dbReference type="PROSITE" id="PS00067">
    <property type="entry name" value="3HCDH"/>
    <property type="match status" value="1"/>
</dbReference>
<dbReference type="EMBL" id="JAKIKT010000007">
    <property type="protein sequence ID" value="MCL2915521.1"/>
    <property type="molecule type" value="Genomic_DNA"/>
</dbReference>
<feature type="domain" description="3-hydroxyacyl-CoA dehydrogenase C-terminal" evidence="14">
    <location>
        <begin position="499"/>
        <end position="595"/>
    </location>
</feature>
<evidence type="ECO:0000256" key="3">
    <source>
        <dbReference type="ARBA" id="ARBA00008750"/>
    </source>
</evidence>
<dbReference type="Pfam" id="PF02737">
    <property type="entry name" value="3HCDH_N"/>
    <property type="match status" value="1"/>
</dbReference>